<dbReference type="Proteomes" id="UP001290455">
    <property type="component" value="Unassembled WGS sequence"/>
</dbReference>
<keyword evidence="4" id="KW-0614">Plasmid</keyword>
<organism evidence="4 5">
    <name type="scientific">Robertmurraya mangrovi</name>
    <dbReference type="NCBI Taxonomy" id="3098077"/>
    <lineage>
        <taxon>Bacteria</taxon>
        <taxon>Bacillati</taxon>
        <taxon>Bacillota</taxon>
        <taxon>Bacilli</taxon>
        <taxon>Bacillales</taxon>
        <taxon>Bacillaceae</taxon>
        <taxon>Robertmurraya</taxon>
    </lineage>
</organism>
<dbReference type="InterPro" id="IPR009988">
    <property type="entry name" value="DUF1510"/>
</dbReference>
<feature type="compositionally biased region" description="Acidic residues" evidence="1">
    <location>
        <begin position="75"/>
        <end position="111"/>
    </location>
</feature>
<accession>A0ABU5IUR2</accession>
<keyword evidence="2" id="KW-1133">Transmembrane helix</keyword>
<dbReference type="Pfam" id="PF07423">
    <property type="entry name" value="DUF1510"/>
    <property type="match status" value="1"/>
</dbReference>
<evidence type="ECO:0000313" key="4">
    <source>
        <dbReference type="EMBL" id="MDZ5470891.1"/>
    </source>
</evidence>
<feature type="region of interest" description="Disordered" evidence="1">
    <location>
        <begin position="49"/>
        <end position="121"/>
    </location>
</feature>
<evidence type="ECO:0000256" key="1">
    <source>
        <dbReference type="SAM" id="MobiDB-lite"/>
    </source>
</evidence>
<feature type="domain" description="DUF1510" evidence="3">
    <location>
        <begin position="124"/>
        <end position="213"/>
    </location>
</feature>
<sequence length="218" mass="23880">MKSGYGQSRFDQRTKKRKVNLVLNTLIGIVLLLIIVVSANIFLGDNEAADESKKNVETKEATKESNSSDNSGSVVEEEEESTEETAGEETDTQADSSETEETESVEGEEVVTEGGSDPNVLRTIVNPAWKPVGTVQTGEHVTQFGGVDWDEMVQAITYGTGLSEDNMTILFLGNNGHNKAIGTVYPKDKSQFFRVSIEWVDGEGWKPTMVEELAEPKQ</sequence>
<keyword evidence="5" id="KW-1185">Reference proteome</keyword>
<keyword evidence="2" id="KW-0472">Membrane</keyword>
<protein>
    <submittedName>
        <fullName evidence="4">YrrS family protein</fullName>
    </submittedName>
</protein>
<name>A0ABU5IUR2_9BACI</name>
<keyword evidence="2" id="KW-0812">Transmembrane</keyword>
<geneLocation type="plasmid" evidence="4">
    <name>unnamed</name>
</geneLocation>
<evidence type="ECO:0000256" key="2">
    <source>
        <dbReference type="SAM" id="Phobius"/>
    </source>
</evidence>
<evidence type="ECO:0000313" key="5">
    <source>
        <dbReference type="Proteomes" id="UP001290455"/>
    </source>
</evidence>
<evidence type="ECO:0000259" key="3">
    <source>
        <dbReference type="Pfam" id="PF07423"/>
    </source>
</evidence>
<comment type="caution">
    <text evidence="4">The sequence shown here is derived from an EMBL/GenBank/DDBJ whole genome shotgun (WGS) entry which is preliminary data.</text>
</comment>
<feature type="compositionally biased region" description="Low complexity" evidence="1">
    <location>
        <begin position="64"/>
        <end position="74"/>
    </location>
</feature>
<feature type="transmembrane region" description="Helical" evidence="2">
    <location>
        <begin position="21"/>
        <end position="43"/>
    </location>
</feature>
<dbReference type="RefSeq" id="WP_322445431.1">
    <property type="nucleotide sequence ID" value="NZ_JAXOFX010000002.1"/>
</dbReference>
<gene>
    <name evidence="4" type="ORF">SM124_03905</name>
</gene>
<feature type="compositionally biased region" description="Basic and acidic residues" evidence="1">
    <location>
        <begin position="50"/>
        <end position="63"/>
    </location>
</feature>
<proteinExistence type="predicted"/>
<dbReference type="EMBL" id="JAXOFX010000002">
    <property type="protein sequence ID" value="MDZ5470891.1"/>
    <property type="molecule type" value="Genomic_DNA"/>
</dbReference>
<reference evidence="4 5" key="1">
    <citation type="submission" date="2023-11" db="EMBL/GenBank/DDBJ databases">
        <title>Bacillus jintuensis, isolated from a mudflat on the Beibu Gulf coast.</title>
        <authorList>
            <person name="Li M."/>
        </authorList>
    </citation>
    <scope>NUCLEOTIDE SEQUENCE [LARGE SCALE GENOMIC DNA]</scope>
    <source>
        <strain evidence="4 5">31A1R</strain>
        <plasmid evidence="4">unnamed</plasmid>
    </source>
</reference>